<accession>A0A1E5PSY5</accession>
<reference evidence="1 2" key="1">
    <citation type="submission" date="2016-08" db="EMBL/GenBank/DDBJ databases">
        <title>The complete genome of Streptomyces subrutilus 10-1-1.</title>
        <authorList>
            <person name="Chen X."/>
        </authorList>
    </citation>
    <scope>NUCLEOTIDE SEQUENCE [LARGE SCALE GENOMIC DNA]</scope>
    <source>
        <strain evidence="1 2">10-1-1</strain>
    </source>
</reference>
<dbReference type="Proteomes" id="UP000095705">
    <property type="component" value="Unassembled WGS sequence"/>
</dbReference>
<gene>
    <name evidence="1" type="ORF">BGK67_16035</name>
</gene>
<evidence type="ECO:0000313" key="1">
    <source>
        <dbReference type="EMBL" id="OEJ32637.1"/>
    </source>
</evidence>
<dbReference type="AlphaFoldDB" id="A0A1E5PSY5"/>
<sequence>MSYQLEAGREPFRLIDTREDAWYREAAPVPARDYLALPLMGDEPEPVTAWVLNATVTNTRGAGHLSVAPDPNTWTDYRKGLQVRPERPGSSSLNWTAGATVPNLVQTSGGKGDVIDLWNQGWEPVDVIVDCLGYYDTK</sequence>
<organism evidence="1 2">
    <name type="scientific">Streptomyces subrutilus</name>
    <dbReference type="NCBI Taxonomy" id="36818"/>
    <lineage>
        <taxon>Bacteria</taxon>
        <taxon>Bacillati</taxon>
        <taxon>Actinomycetota</taxon>
        <taxon>Actinomycetes</taxon>
        <taxon>Kitasatosporales</taxon>
        <taxon>Streptomycetaceae</taxon>
        <taxon>Streptomyces</taxon>
    </lineage>
</organism>
<evidence type="ECO:0000313" key="2">
    <source>
        <dbReference type="Proteomes" id="UP000095705"/>
    </source>
</evidence>
<dbReference type="RefSeq" id="WP_069920904.1">
    <property type="nucleotide sequence ID" value="NZ_MEHK01000001.1"/>
</dbReference>
<name>A0A1E5PSY5_9ACTN</name>
<protein>
    <submittedName>
        <fullName evidence="1">Uncharacterized protein</fullName>
    </submittedName>
</protein>
<comment type="caution">
    <text evidence="1">The sequence shown here is derived from an EMBL/GenBank/DDBJ whole genome shotgun (WGS) entry which is preliminary data.</text>
</comment>
<dbReference type="EMBL" id="MEHK01000001">
    <property type="protein sequence ID" value="OEJ32637.1"/>
    <property type="molecule type" value="Genomic_DNA"/>
</dbReference>
<keyword evidence="2" id="KW-1185">Reference proteome</keyword>
<proteinExistence type="predicted"/>
<dbReference type="OrthoDB" id="3928417at2"/>